<feature type="transmembrane region" description="Helical" evidence="1">
    <location>
        <begin position="350"/>
        <end position="369"/>
    </location>
</feature>
<sequence length="386" mass="40071">MQVIRRSDVGTASSSLAMIVAGAIVAVVPATAQAIASRAYTTGEQAHIAIALGVGVLLSGVSSAAVIEARLADPTIAHKSYIPWWSTAAGVLSGILLLFAPVTSWAVVFAMPLAMASLQMGRLHAISDHRWRGELATAAVLGVGCLSAFLVGTAGVSWAFLILAAAIIAAVAIRAIGVPSHPAEHVDPRKALWVASETAIVASMPLILNSIVLGAISAEAAVGFRLILTVLGILQPVLGYMRTRLLRATSVRMVLFLSTLTMLTLIAVIVADLLGLFAVIFSTSWAYVGFVPLVLACIWKALSVPATLPFTRMRREGRVTAVFWARAASNVIYLAMGATAAHTAGTLESVFAALIVAEAATMVLFTVLARSVRQAPAGSGVDEDAA</sequence>
<dbReference type="Proteomes" id="UP000031030">
    <property type="component" value="Unassembled WGS sequence"/>
</dbReference>
<gene>
    <name evidence="2" type="ORF">LK09_03180</name>
</gene>
<accession>A0A0B2AC46</accession>
<feature type="transmembrane region" description="Helical" evidence="1">
    <location>
        <begin position="253"/>
        <end position="279"/>
    </location>
</feature>
<name>A0A0B2AC46_9MICO</name>
<feature type="transmembrane region" description="Helical" evidence="1">
    <location>
        <begin position="191"/>
        <end position="216"/>
    </location>
</feature>
<feature type="transmembrane region" description="Helical" evidence="1">
    <location>
        <begin position="48"/>
        <end position="67"/>
    </location>
</feature>
<evidence type="ECO:0008006" key="4">
    <source>
        <dbReference type="Google" id="ProtNLM"/>
    </source>
</evidence>
<feature type="transmembrane region" description="Helical" evidence="1">
    <location>
        <begin position="87"/>
        <end position="114"/>
    </location>
</feature>
<dbReference type="EMBL" id="JTDK01000003">
    <property type="protein sequence ID" value="KHK99303.1"/>
    <property type="molecule type" value="Genomic_DNA"/>
</dbReference>
<reference evidence="2 3" key="1">
    <citation type="submission" date="2014-11" db="EMBL/GenBank/DDBJ databases">
        <title>Genome sequence of Microbacterium mangrovi MUSC 115(T).</title>
        <authorList>
            <person name="Lee L.-H."/>
        </authorList>
    </citation>
    <scope>NUCLEOTIDE SEQUENCE [LARGE SCALE GENOMIC DNA]</scope>
    <source>
        <strain evidence="2 3">MUSC 115</strain>
    </source>
</reference>
<protein>
    <recommendedName>
        <fullName evidence="4">Polysaccharide biosynthesis protein C-terminal domain-containing protein</fullName>
    </recommendedName>
</protein>
<keyword evidence="3" id="KW-1185">Reference proteome</keyword>
<feature type="transmembrane region" description="Helical" evidence="1">
    <location>
        <begin position="323"/>
        <end position="344"/>
    </location>
</feature>
<evidence type="ECO:0000256" key="1">
    <source>
        <dbReference type="SAM" id="Phobius"/>
    </source>
</evidence>
<keyword evidence="1" id="KW-1133">Transmembrane helix</keyword>
<feature type="transmembrane region" description="Helical" evidence="1">
    <location>
        <begin position="285"/>
        <end position="302"/>
    </location>
</feature>
<comment type="caution">
    <text evidence="2">The sequence shown here is derived from an EMBL/GenBank/DDBJ whole genome shotgun (WGS) entry which is preliminary data.</text>
</comment>
<keyword evidence="1" id="KW-0812">Transmembrane</keyword>
<proteinExistence type="predicted"/>
<feature type="transmembrane region" description="Helical" evidence="1">
    <location>
        <begin position="158"/>
        <end position="179"/>
    </location>
</feature>
<feature type="transmembrane region" description="Helical" evidence="1">
    <location>
        <begin position="222"/>
        <end position="241"/>
    </location>
</feature>
<dbReference type="RefSeq" id="WP_039395905.1">
    <property type="nucleotide sequence ID" value="NZ_JTDK01000003.1"/>
</dbReference>
<dbReference type="OrthoDB" id="4922460at2"/>
<keyword evidence="1" id="KW-0472">Membrane</keyword>
<evidence type="ECO:0000313" key="3">
    <source>
        <dbReference type="Proteomes" id="UP000031030"/>
    </source>
</evidence>
<feature type="transmembrane region" description="Helical" evidence="1">
    <location>
        <begin position="16"/>
        <end position="36"/>
    </location>
</feature>
<evidence type="ECO:0000313" key="2">
    <source>
        <dbReference type="EMBL" id="KHK99303.1"/>
    </source>
</evidence>
<dbReference type="AlphaFoldDB" id="A0A0B2AC46"/>
<organism evidence="2 3">
    <name type="scientific">Microbacterium mangrovi</name>
    <dbReference type="NCBI Taxonomy" id="1348253"/>
    <lineage>
        <taxon>Bacteria</taxon>
        <taxon>Bacillati</taxon>
        <taxon>Actinomycetota</taxon>
        <taxon>Actinomycetes</taxon>
        <taxon>Micrococcales</taxon>
        <taxon>Microbacteriaceae</taxon>
        <taxon>Microbacterium</taxon>
    </lineage>
</organism>